<dbReference type="KEGG" id="mut:GVT53_12825"/>
<dbReference type="PANTHER" id="PTHR34478">
    <property type="entry name" value="PROTEIN LEMA"/>
    <property type="match status" value="1"/>
</dbReference>
<gene>
    <name evidence="7" type="ORF">GVT53_12825</name>
</gene>
<dbReference type="GO" id="GO:0016020">
    <property type="term" value="C:membrane"/>
    <property type="evidence" value="ECO:0007669"/>
    <property type="project" value="UniProtKB-SubCell"/>
</dbReference>
<protein>
    <submittedName>
        <fullName evidence="7">LemA family protein</fullName>
    </submittedName>
</protein>
<evidence type="ECO:0000313" key="7">
    <source>
        <dbReference type="EMBL" id="QII45525.1"/>
    </source>
</evidence>
<dbReference type="RefSeq" id="WP_166248931.1">
    <property type="nucleotide sequence ID" value="NZ_CP049616.1"/>
</dbReference>
<dbReference type="InterPro" id="IPR023353">
    <property type="entry name" value="LemA-like_dom_sf"/>
</dbReference>
<dbReference type="EMBL" id="CP049616">
    <property type="protein sequence ID" value="QII45525.1"/>
    <property type="molecule type" value="Genomic_DNA"/>
</dbReference>
<dbReference type="Gene3D" id="1.20.1440.20">
    <property type="entry name" value="LemA-like domain"/>
    <property type="match status" value="1"/>
</dbReference>
<evidence type="ECO:0000256" key="5">
    <source>
        <dbReference type="ARBA" id="ARBA00023136"/>
    </source>
</evidence>
<keyword evidence="8" id="KW-1185">Reference proteome</keyword>
<dbReference type="AlphaFoldDB" id="A0A6G7J3Y1"/>
<dbReference type="Pfam" id="PF04011">
    <property type="entry name" value="LemA"/>
    <property type="match status" value="1"/>
</dbReference>
<evidence type="ECO:0000256" key="4">
    <source>
        <dbReference type="ARBA" id="ARBA00022989"/>
    </source>
</evidence>
<feature type="transmembrane region" description="Helical" evidence="6">
    <location>
        <begin position="6"/>
        <end position="23"/>
    </location>
</feature>
<dbReference type="Proteomes" id="UP000502928">
    <property type="component" value="Chromosome"/>
</dbReference>
<reference evidence="7 8" key="1">
    <citation type="submission" date="2020-02" db="EMBL/GenBank/DDBJ databases">
        <title>Complete genome of Muricauda sp. 501str8.</title>
        <authorList>
            <person name="Dong B."/>
            <person name="Zhu S."/>
            <person name="Yang J."/>
            <person name="Chen J."/>
        </authorList>
    </citation>
    <scope>NUCLEOTIDE SEQUENCE [LARGE SCALE GENOMIC DNA]</scope>
    <source>
        <strain evidence="7 8">501str8</strain>
    </source>
</reference>
<keyword evidence="5 6" id="KW-0472">Membrane</keyword>
<evidence type="ECO:0000313" key="8">
    <source>
        <dbReference type="Proteomes" id="UP000502928"/>
    </source>
</evidence>
<dbReference type="PANTHER" id="PTHR34478:SF1">
    <property type="entry name" value="PROTEIN LEMA"/>
    <property type="match status" value="1"/>
</dbReference>
<dbReference type="SUPFAM" id="SSF140478">
    <property type="entry name" value="LemA-like"/>
    <property type="match status" value="1"/>
</dbReference>
<evidence type="ECO:0000256" key="3">
    <source>
        <dbReference type="ARBA" id="ARBA00022692"/>
    </source>
</evidence>
<keyword evidence="3 6" id="KW-0812">Transmembrane</keyword>
<dbReference type="InterPro" id="IPR007156">
    <property type="entry name" value="MamQ_LemA"/>
</dbReference>
<accession>A0A6G7J3Y1</accession>
<comment type="similarity">
    <text evidence="2">Belongs to the LemA family.</text>
</comment>
<organism evidence="7 8">
    <name type="scientific">Flagellimonas oceani</name>
    <dbReference type="NCBI Taxonomy" id="2698672"/>
    <lineage>
        <taxon>Bacteria</taxon>
        <taxon>Pseudomonadati</taxon>
        <taxon>Bacteroidota</taxon>
        <taxon>Flavobacteriia</taxon>
        <taxon>Flavobacteriales</taxon>
        <taxon>Flavobacteriaceae</taxon>
        <taxon>Flagellimonas</taxon>
    </lineage>
</organism>
<proteinExistence type="inferred from homology"/>
<comment type="subcellular location">
    <subcellularLocation>
        <location evidence="1">Membrane</location>
        <topology evidence="1">Single-pass membrane protein</topology>
    </subcellularLocation>
</comment>
<evidence type="ECO:0000256" key="2">
    <source>
        <dbReference type="ARBA" id="ARBA00008854"/>
    </source>
</evidence>
<sequence>MYYFIFISVLVLLFCIFLYNNLISKKNKVEESYSTIDVKLKKRTDLIPQLVTTVKGAIQHERETLTELTQLREKLLEKNIQPEERFQLESQLGMMLGKLQVRAEAYPDLKANQNFLLLQSSLNEVEEQLSAARRAYNAAVNSFNNAIEMFPSNIMGKMMGYSRKTLFTIKEEEKNIPTISFN</sequence>
<keyword evidence="4 6" id="KW-1133">Transmembrane helix</keyword>
<evidence type="ECO:0000256" key="6">
    <source>
        <dbReference type="SAM" id="Phobius"/>
    </source>
</evidence>
<evidence type="ECO:0000256" key="1">
    <source>
        <dbReference type="ARBA" id="ARBA00004167"/>
    </source>
</evidence>
<name>A0A6G7J3Y1_9FLAO</name>